<dbReference type="KEGG" id="thf:MA03_01090"/>
<dbReference type="Proteomes" id="UP000067434">
    <property type="component" value="Chromosome"/>
</dbReference>
<name>A0A0F7FGD1_9CREN</name>
<gene>
    <name evidence="1" type="ORF">MA03_01090</name>
</gene>
<dbReference type="HOGENOM" id="CLU_779922_0_0_2"/>
<dbReference type="PATRIC" id="fig|1550241.5.peg.222"/>
<keyword evidence="2" id="KW-1185">Reference proteome</keyword>
<dbReference type="GeneID" id="25400783"/>
<dbReference type="EMBL" id="CP009961">
    <property type="protein sequence ID" value="AKG38160.1"/>
    <property type="molecule type" value="Genomic_DNA"/>
</dbReference>
<accession>A0A0F7FGD1</accession>
<sequence>MVMRVIYLPEPFFSPVTPLLISEEEPTTIYLDEKLQPVKCYSQDWFPVECPKSLDFQEGEYYVVGGASAEVLASYLNLPFVDEKRVKMQEEYDSRDSLSLVKCLKLAAGKPEEEPLIKNTILAILPGSIVKKKTWGVAYVARIDGDEPEVKAEIHFDQNFRTVEERISELDEIYKFEYWWQPPWEYIFAYGKNFRRLVEIISERPVEKIPPEILRKHVHLSVEDIIRDLYLSIRRSSAESVSRRSLKKAVIYIDDNLVKPSKTYTAVLVTKNQQRKIFARWYFDEKLNLRGFDNVPPEAVTGIDAEIAVGRVPRETQASLSEAHSSFLVKKAIYSPVRIIDYLAIKVHRWYEVALI</sequence>
<evidence type="ECO:0000313" key="1">
    <source>
        <dbReference type="EMBL" id="AKG38160.1"/>
    </source>
</evidence>
<organism evidence="1 2">
    <name type="scientific">Infirmifilum uzonense</name>
    <dbReference type="NCBI Taxonomy" id="1550241"/>
    <lineage>
        <taxon>Archaea</taxon>
        <taxon>Thermoproteota</taxon>
        <taxon>Thermoprotei</taxon>
        <taxon>Thermofilales</taxon>
        <taxon>Thermofilaceae</taxon>
        <taxon>Infirmifilum</taxon>
    </lineage>
</organism>
<dbReference type="AlphaFoldDB" id="A0A0F7FGD1"/>
<protein>
    <submittedName>
        <fullName evidence="1">Uncharacterized protein</fullName>
    </submittedName>
</protein>
<dbReference type="STRING" id="1550241.MA03_01090"/>
<proteinExistence type="predicted"/>
<reference evidence="1 2" key="1">
    <citation type="journal article" date="2015" name="Stand. Genomic Sci.">
        <title>Complete genome sequence of and proposal of Thermofilum uzonense sp. nov. a novel hyperthermophilic crenarchaeon and emended description of the genus Thermofilum.</title>
        <authorList>
            <person name="Toshchakov S.V."/>
            <person name="Korzhenkov A.A."/>
            <person name="Samarov N.I."/>
            <person name="Mazunin I.O."/>
            <person name="Mozhey O.I."/>
            <person name="Shmyr I.S."/>
            <person name="Derbikova K.S."/>
            <person name="Taranov E.A."/>
            <person name="Dominova I.N."/>
            <person name="Bonch-Osmolovskaya E.A."/>
            <person name="Patrushev M.V."/>
            <person name="Podosokorskaya O.A."/>
            <person name="Kublanov I.V."/>
        </authorList>
    </citation>
    <scope>NUCLEOTIDE SEQUENCE [LARGE SCALE GENOMIC DNA]</scope>
    <source>
        <strain evidence="1 2">1807-2</strain>
    </source>
</reference>
<dbReference type="RefSeq" id="WP_052883503.1">
    <property type="nucleotide sequence ID" value="NZ_CP009961.1"/>
</dbReference>
<evidence type="ECO:0000313" key="2">
    <source>
        <dbReference type="Proteomes" id="UP000067434"/>
    </source>
</evidence>
<dbReference type="OrthoDB" id="31378at2157"/>